<dbReference type="STRING" id="1507870.A0A1V8TBA3"/>
<feature type="region of interest" description="Disordered" evidence="1">
    <location>
        <begin position="1"/>
        <end position="48"/>
    </location>
</feature>
<dbReference type="Proteomes" id="UP000192596">
    <property type="component" value="Unassembled WGS sequence"/>
</dbReference>
<feature type="compositionally biased region" description="Basic and acidic residues" evidence="1">
    <location>
        <begin position="37"/>
        <end position="48"/>
    </location>
</feature>
<evidence type="ECO:0000259" key="2">
    <source>
        <dbReference type="Pfam" id="PF19026"/>
    </source>
</evidence>
<keyword evidence="4" id="KW-1185">Reference proteome</keyword>
<dbReference type="InParanoid" id="A0A1V8TBA3"/>
<comment type="caution">
    <text evidence="3">The sequence shown here is derived from an EMBL/GenBank/DDBJ whole genome shotgun (WGS) entry which is preliminary data.</text>
</comment>
<dbReference type="InterPro" id="IPR052617">
    <property type="entry name" value="Huntingtin-int_K"/>
</dbReference>
<dbReference type="GO" id="GO:0050821">
    <property type="term" value="P:protein stabilization"/>
    <property type="evidence" value="ECO:0007669"/>
    <property type="project" value="TreeGrafter"/>
</dbReference>
<dbReference type="PANTHER" id="PTHR31184:SF2">
    <property type="entry name" value="HUNTINGTIN-INTERACTING PROTEIN K"/>
    <property type="match status" value="1"/>
</dbReference>
<proteinExistence type="predicted"/>
<evidence type="ECO:0000256" key="1">
    <source>
        <dbReference type="SAM" id="MobiDB-lite"/>
    </source>
</evidence>
<dbReference type="Pfam" id="PF19026">
    <property type="entry name" value="UBA_HYPK"/>
    <property type="match status" value="1"/>
</dbReference>
<dbReference type="InterPro" id="IPR038922">
    <property type="entry name" value="HYPK_UBA"/>
</dbReference>
<dbReference type="GO" id="GO:0043066">
    <property type="term" value="P:negative regulation of apoptotic process"/>
    <property type="evidence" value="ECO:0007669"/>
    <property type="project" value="TreeGrafter"/>
</dbReference>
<feature type="domain" description="Nascent polypeptide-associated complex subunit alpha-like UBA" evidence="2">
    <location>
        <begin position="88"/>
        <end position="127"/>
    </location>
</feature>
<dbReference type="OrthoDB" id="285219at2759"/>
<reference evidence="4" key="1">
    <citation type="submission" date="2017-03" db="EMBL/GenBank/DDBJ databases">
        <title>Genomes of endolithic fungi from Antarctica.</title>
        <authorList>
            <person name="Coleine C."/>
            <person name="Masonjones S."/>
            <person name="Stajich J.E."/>
        </authorList>
    </citation>
    <scope>NUCLEOTIDE SEQUENCE [LARGE SCALE GENOMIC DNA]</scope>
    <source>
        <strain evidence="4">CCFEE 5527</strain>
    </source>
</reference>
<evidence type="ECO:0000313" key="3">
    <source>
        <dbReference type="EMBL" id="OQO08666.1"/>
    </source>
</evidence>
<feature type="region of interest" description="Disordered" evidence="1">
    <location>
        <begin position="63"/>
        <end position="82"/>
    </location>
</feature>
<dbReference type="EMBL" id="NAJO01000012">
    <property type="protein sequence ID" value="OQO08666.1"/>
    <property type="molecule type" value="Genomic_DNA"/>
</dbReference>
<protein>
    <recommendedName>
        <fullName evidence="2">Nascent polypeptide-associated complex subunit alpha-like UBA domain-containing protein</fullName>
    </recommendedName>
</protein>
<gene>
    <name evidence="3" type="ORF">B0A48_06536</name>
</gene>
<sequence length="131" mass="13658">MAEPQPANVTEGADPPDVVPANAEDRKAAAAMSSLDTRGDADATAPKKEVDLKALNEAMKSLGVDQESKKKPAAAAVAKKEEPKKLMKVDAADVALLADRLDISKSKATDLLRAHDANAVKAMTAWVIAAV</sequence>
<dbReference type="PANTHER" id="PTHR31184">
    <property type="entry name" value="HUNTINGTIN-INTERACTING PROTEIN K FAMILY MEMBER"/>
    <property type="match status" value="1"/>
</dbReference>
<evidence type="ECO:0000313" key="4">
    <source>
        <dbReference type="Proteomes" id="UP000192596"/>
    </source>
</evidence>
<dbReference type="InterPro" id="IPR044034">
    <property type="entry name" value="NAC-like_UBA"/>
</dbReference>
<accession>A0A1V8TBA3</accession>
<dbReference type="AlphaFoldDB" id="A0A1V8TBA3"/>
<organism evidence="3 4">
    <name type="scientific">Cryoendolithus antarcticus</name>
    <dbReference type="NCBI Taxonomy" id="1507870"/>
    <lineage>
        <taxon>Eukaryota</taxon>
        <taxon>Fungi</taxon>
        <taxon>Dikarya</taxon>
        <taxon>Ascomycota</taxon>
        <taxon>Pezizomycotina</taxon>
        <taxon>Dothideomycetes</taxon>
        <taxon>Dothideomycetidae</taxon>
        <taxon>Cladosporiales</taxon>
        <taxon>Cladosporiaceae</taxon>
        <taxon>Cryoendolithus</taxon>
    </lineage>
</organism>
<name>A0A1V8TBA3_9PEZI</name>
<dbReference type="CDD" id="cd14361">
    <property type="entry name" value="UBA_HYPK"/>
    <property type="match status" value="1"/>
</dbReference>